<comment type="caution">
    <text evidence="8">The sequence shown here is derived from an EMBL/GenBank/DDBJ whole genome shotgun (WGS) entry which is preliminary data.</text>
</comment>
<keyword evidence="9" id="KW-1185">Reference proteome</keyword>
<dbReference type="InterPro" id="IPR003680">
    <property type="entry name" value="Flavodoxin_fold"/>
</dbReference>
<evidence type="ECO:0000259" key="7">
    <source>
        <dbReference type="Pfam" id="PF02525"/>
    </source>
</evidence>
<comment type="similarity">
    <text evidence="6">Belongs to the azoreductase type 1 family.</text>
</comment>
<evidence type="ECO:0000313" key="9">
    <source>
        <dbReference type="Proteomes" id="UP000190140"/>
    </source>
</evidence>
<feature type="domain" description="Flavodoxin-like fold" evidence="7">
    <location>
        <begin position="3"/>
        <end position="203"/>
    </location>
</feature>
<dbReference type="Proteomes" id="UP000190140">
    <property type="component" value="Unassembled WGS sequence"/>
</dbReference>
<comment type="function">
    <text evidence="6">Also exhibits azoreductase activity. Catalyzes the reductive cleavage of the azo bond in aromatic azo compounds to the corresponding amines.</text>
</comment>
<dbReference type="NCBIfam" id="NF010075">
    <property type="entry name" value="PRK13556.1"/>
    <property type="match status" value="1"/>
</dbReference>
<evidence type="ECO:0000256" key="2">
    <source>
        <dbReference type="ARBA" id="ARBA00022643"/>
    </source>
</evidence>
<dbReference type="EC" id="1.7.1.17" evidence="6"/>
<dbReference type="SUPFAM" id="SSF52218">
    <property type="entry name" value="Flavoproteins"/>
    <property type="match status" value="1"/>
</dbReference>
<dbReference type="AlphaFoldDB" id="A0A1V4I8I6"/>
<comment type="catalytic activity">
    <reaction evidence="5">
        <text>N,N-dimethyl-1,4-phenylenediamine + anthranilate + 2 NAD(+) = 2-(4-dimethylaminophenyl)diazenylbenzoate + 2 NADH + 2 H(+)</text>
        <dbReference type="Rhea" id="RHEA:55872"/>
        <dbReference type="ChEBI" id="CHEBI:15378"/>
        <dbReference type="ChEBI" id="CHEBI:15783"/>
        <dbReference type="ChEBI" id="CHEBI:16567"/>
        <dbReference type="ChEBI" id="CHEBI:57540"/>
        <dbReference type="ChEBI" id="CHEBI:57945"/>
        <dbReference type="ChEBI" id="CHEBI:71579"/>
        <dbReference type="EC" id="1.7.1.17"/>
    </reaction>
    <physiologicalReaction direction="right-to-left" evidence="5">
        <dbReference type="Rhea" id="RHEA:55874"/>
    </physiologicalReaction>
</comment>
<dbReference type="GO" id="GO:0010181">
    <property type="term" value="F:FMN binding"/>
    <property type="evidence" value="ECO:0007669"/>
    <property type="project" value="UniProtKB-UniRule"/>
</dbReference>
<dbReference type="InterPro" id="IPR029039">
    <property type="entry name" value="Flavoprotein-like_sf"/>
</dbReference>
<evidence type="ECO:0000256" key="5">
    <source>
        <dbReference type="ARBA" id="ARBA00048542"/>
    </source>
</evidence>
<comment type="cofactor">
    <cofactor evidence="6">
        <name>FMN</name>
        <dbReference type="ChEBI" id="CHEBI:58210"/>
    </cofactor>
    <text evidence="6">Binds 1 FMN per subunit.</text>
</comment>
<dbReference type="GO" id="GO:0016655">
    <property type="term" value="F:oxidoreductase activity, acting on NAD(P)H, quinone or similar compound as acceptor"/>
    <property type="evidence" value="ECO:0007669"/>
    <property type="project" value="InterPro"/>
</dbReference>
<accession>A0A1V4I8I6</accession>
<dbReference type="EMBL" id="MZGW01000003">
    <property type="protein sequence ID" value="OPJ55945.1"/>
    <property type="molecule type" value="Genomic_DNA"/>
</dbReference>
<dbReference type="Gene3D" id="3.40.50.360">
    <property type="match status" value="1"/>
</dbReference>
<dbReference type="PANTHER" id="PTHR43741:SF7">
    <property type="entry name" value="FMN-DEPENDENT NADH:QUINONE OXIDOREDUCTASE"/>
    <property type="match status" value="1"/>
</dbReference>
<comment type="subunit">
    <text evidence="6">Homodimer.</text>
</comment>
<dbReference type="EC" id="1.6.5.-" evidence="6"/>
<comment type="function">
    <text evidence="6">Quinone reductase that provides resistance to thiol-specific stress caused by electrophilic quinones.</text>
</comment>
<keyword evidence="4 6" id="KW-0520">NAD</keyword>
<dbReference type="InterPro" id="IPR023048">
    <property type="entry name" value="NADH:quinone_OxRdtase_FMN_depd"/>
</dbReference>
<dbReference type="GO" id="GO:0009055">
    <property type="term" value="F:electron transfer activity"/>
    <property type="evidence" value="ECO:0007669"/>
    <property type="project" value="UniProtKB-UniRule"/>
</dbReference>
<evidence type="ECO:0000256" key="6">
    <source>
        <dbReference type="HAMAP-Rule" id="MF_01216"/>
    </source>
</evidence>
<feature type="binding site" evidence="6">
    <location>
        <begin position="99"/>
        <end position="102"/>
    </location>
    <ligand>
        <name>FMN</name>
        <dbReference type="ChEBI" id="CHEBI:58210"/>
    </ligand>
</feature>
<reference evidence="8 9" key="1">
    <citation type="submission" date="2017-03" db="EMBL/GenBank/DDBJ databases">
        <title>Genome sequence of Clostridium thermoalcaliphilum DSM 7309.</title>
        <authorList>
            <person name="Poehlein A."/>
            <person name="Daniel R."/>
        </authorList>
    </citation>
    <scope>NUCLEOTIDE SEQUENCE [LARGE SCALE GENOMIC DNA]</scope>
    <source>
        <strain evidence="8 9">DSM 7309</strain>
    </source>
</reference>
<comment type="catalytic activity">
    <reaction evidence="6">
        <text>2 a quinone + NADH + H(+) = 2 a 1,4-benzosemiquinone + NAD(+)</text>
        <dbReference type="Rhea" id="RHEA:65952"/>
        <dbReference type="ChEBI" id="CHEBI:15378"/>
        <dbReference type="ChEBI" id="CHEBI:57540"/>
        <dbReference type="ChEBI" id="CHEBI:57945"/>
        <dbReference type="ChEBI" id="CHEBI:132124"/>
        <dbReference type="ChEBI" id="CHEBI:134225"/>
    </reaction>
</comment>
<comment type="caution">
    <text evidence="6">Lacks conserved residue(s) required for the propagation of feature annotation.</text>
</comment>
<dbReference type="Pfam" id="PF02525">
    <property type="entry name" value="Flavodoxin_2"/>
    <property type="match status" value="1"/>
</dbReference>
<evidence type="ECO:0000313" key="8">
    <source>
        <dbReference type="EMBL" id="OPJ55945.1"/>
    </source>
</evidence>
<dbReference type="HAMAP" id="MF_01216">
    <property type="entry name" value="Azoreductase_type1"/>
    <property type="match status" value="1"/>
</dbReference>
<evidence type="ECO:0000256" key="3">
    <source>
        <dbReference type="ARBA" id="ARBA00023002"/>
    </source>
</evidence>
<dbReference type="RefSeq" id="WP_079411981.1">
    <property type="nucleotide sequence ID" value="NZ_MZGW01000003.1"/>
</dbReference>
<keyword evidence="1 6" id="KW-0285">Flavoprotein</keyword>
<evidence type="ECO:0000256" key="4">
    <source>
        <dbReference type="ARBA" id="ARBA00023027"/>
    </source>
</evidence>
<keyword evidence="3 6" id="KW-0560">Oxidoreductase</keyword>
<sequence>MAKLLYIVANPKVESQSYSLQVGDEFLDIYKSKNPNDEVVELDLYKIDIPYIDEDVFNGWGKLAKGEDLTDSERKKIDRINQLSDEFVSADKYVFINPMWNFSIPPIMKAYIDTICIAGKTFKYTEDGPIGLLDNKKALHIQSSGDIYYKHNNGEVDFGDKYIRFILNFLGITSIESIFIEGMGKNPSESDEIKQEALKRAKDIAHTF</sequence>
<evidence type="ECO:0000256" key="1">
    <source>
        <dbReference type="ARBA" id="ARBA00022630"/>
    </source>
</evidence>
<dbReference type="GO" id="GO:0016652">
    <property type="term" value="F:oxidoreductase activity, acting on NAD(P)H as acceptor"/>
    <property type="evidence" value="ECO:0007669"/>
    <property type="project" value="UniProtKB-UniRule"/>
</dbReference>
<protein>
    <recommendedName>
        <fullName evidence="6">FMN dependent NADH:quinone oxidoreductase</fullName>
        <ecNumber evidence="6">1.6.5.-</ecNumber>
    </recommendedName>
    <alternativeName>
        <fullName evidence="6">Azo-dye reductase</fullName>
    </alternativeName>
    <alternativeName>
        <fullName evidence="6">FMN-dependent NADH-azo compound oxidoreductase</fullName>
    </alternativeName>
    <alternativeName>
        <fullName evidence="6">FMN-dependent NADH-azoreductase</fullName>
        <ecNumber evidence="6">1.7.1.17</ecNumber>
    </alternativeName>
</protein>
<dbReference type="OrthoDB" id="9805013at2"/>
<dbReference type="PANTHER" id="PTHR43741">
    <property type="entry name" value="FMN-DEPENDENT NADH-AZOREDUCTASE 1"/>
    <property type="match status" value="1"/>
</dbReference>
<organism evidence="8 9">
    <name type="scientific">Alkalithermobacter paradoxus</name>
    <dbReference type="NCBI Taxonomy" id="29349"/>
    <lineage>
        <taxon>Bacteria</taxon>
        <taxon>Bacillati</taxon>
        <taxon>Bacillota</taxon>
        <taxon>Clostridia</taxon>
        <taxon>Peptostreptococcales</taxon>
        <taxon>Tepidibacteraceae</taxon>
        <taxon>Alkalithermobacter</taxon>
    </lineage>
</organism>
<proteinExistence type="inferred from homology"/>
<keyword evidence="2 6" id="KW-0288">FMN</keyword>
<feature type="binding site" evidence="6">
    <location>
        <begin position="17"/>
        <end position="19"/>
    </location>
    <ligand>
        <name>FMN</name>
        <dbReference type="ChEBI" id="CHEBI:58210"/>
    </ligand>
</feature>
<gene>
    <name evidence="8" type="primary">azoR2_1</name>
    <name evidence="6" type="synonym">azoR</name>
    <name evidence="8" type="ORF">CLOTH_11230</name>
</gene>
<name>A0A1V4I8I6_9FIRM</name>
<dbReference type="InterPro" id="IPR050104">
    <property type="entry name" value="FMN-dep_NADH:Q_OxRdtase_AzoR1"/>
</dbReference>